<sequence length="477" mass="50412">MVVRRSPQNICIQNPQASGCPDAPNGEGTGTAESTTPGEVAATAIVGPSEAVLLTTILSPAATNAAEIVVTTIGTNDNGAVWTSSYTISTTEAVVTASASDTPAVTTEPPEAVQAQSESSDGELGAGAVAGLAIGTFVAGAIIAFIAAWLLFKRRDKKIVQKTCPSGYPIYADSSPELVMVQKNTASGGPYIQIAQTHMRTPVPAPSRAPATGDPLASVLPPPASDIEVQNRVSALFAQIHRHIDTFYRDVHASITPSMDSDLASFGKDVDMIELLQHSFQPTIALKHALVAFVLDITSPKQEGVDPTLWPEELTQVLKAHNSGKVSLSSRGAVANKKLDSGHLATAQAFHRRLSVFLYTQQNSLAPTHSQSRLSNLSALSLTRRATSAIREAAEHFSLAFFPWANPTSGDQERESDLAGVITEALECRIWLLGQSADWAFEWEEPGRGVVVMKPAVVVRENGGPRRVVGVQSVAGI</sequence>
<accession>A0ACC2IGQ3</accession>
<evidence type="ECO:0000313" key="1">
    <source>
        <dbReference type="EMBL" id="KAJ8114282.1"/>
    </source>
</evidence>
<name>A0ACC2IGQ3_9PLEO</name>
<reference evidence="1" key="1">
    <citation type="submission" date="2022-11" db="EMBL/GenBank/DDBJ databases">
        <title>Genome Sequence of Boeremia exigua.</title>
        <authorList>
            <person name="Buettner E."/>
        </authorList>
    </citation>
    <scope>NUCLEOTIDE SEQUENCE</scope>
    <source>
        <strain evidence="1">CU02</strain>
    </source>
</reference>
<keyword evidence="2" id="KW-1185">Reference proteome</keyword>
<comment type="caution">
    <text evidence="1">The sequence shown here is derived from an EMBL/GenBank/DDBJ whole genome shotgun (WGS) entry which is preliminary data.</text>
</comment>
<dbReference type="EMBL" id="JAPHNI010000203">
    <property type="protein sequence ID" value="KAJ8114282.1"/>
    <property type="molecule type" value="Genomic_DNA"/>
</dbReference>
<evidence type="ECO:0000313" key="2">
    <source>
        <dbReference type="Proteomes" id="UP001153331"/>
    </source>
</evidence>
<protein>
    <submittedName>
        <fullName evidence="1">Uncharacterized protein</fullName>
    </submittedName>
</protein>
<dbReference type="Proteomes" id="UP001153331">
    <property type="component" value="Unassembled WGS sequence"/>
</dbReference>
<proteinExistence type="predicted"/>
<organism evidence="1 2">
    <name type="scientific">Boeremia exigua</name>
    <dbReference type="NCBI Taxonomy" id="749465"/>
    <lineage>
        <taxon>Eukaryota</taxon>
        <taxon>Fungi</taxon>
        <taxon>Dikarya</taxon>
        <taxon>Ascomycota</taxon>
        <taxon>Pezizomycotina</taxon>
        <taxon>Dothideomycetes</taxon>
        <taxon>Pleosporomycetidae</taxon>
        <taxon>Pleosporales</taxon>
        <taxon>Pleosporineae</taxon>
        <taxon>Didymellaceae</taxon>
        <taxon>Boeremia</taxon>
    </lineage>
</organism>
<gene>
    <name evidence="1" type="ORF">OPT61_g3798</name>
</gene>